<dbReference type="PATRIC" id="fig|1398.22.peg.567"/>
<accession>A0A133L036</accession>
<dbReference type="AlphaFoldDB" id="A0A133L036"/>
<keyword evidence="8 9" id="KW-0472">Membrane</keyword>
<reference evidence="11" key="1">
    <citation type="submission" date="2016-01" db="EMBL/GenBank/DDBJ databases">
        <authorList>
            <person name="Mitreva M."/>
            <person name="Pepin K.H."/>
            <person name="Mihindukulasuriya K.A."/>
            <person name="Fulton R."/>
            <person name="Fronick C."/>
            <person name="O'Laughlin M."/>
            <person name="Miner T."/>
            <person name="Herter B."/>
            <person name="Rosa B.A."/>
            <person name="Cordes M."/>
            <person name="Tomlinson C."/>
            <person name="Wollam A."/>
            <person name="Palsikar V.B."/>
            <person name="Mardis E.R."/>
            <person name="Wilson R.K."/>
        </authorList>
    </citation>
    <scope>NUCLEOTIDE SEQUENCE [LARGE SCALE GENOMIC DNA]</scope>
    <source>
        <strain evidence="11">GED7749B</strain>
    </source>
</reference>
<name>A0A133L036_HEYCO</name>
<dbReference type="InterPro" id="IPR004684">
    <property type="entry name" value="2keto-3dGluconate_permease"/>
</dbReference>
<evidence type="ECO:0000256" key="3">
    <source>
        <dbReference type="ARBA" id="ARBA00022475"/>
    </source>
</evidence>
<evidence type="ECO:0000256" key="5">
    <source>
        <dbReference type="ARBA" id="ARBA00022692"/>
    </source>
</evidence>
<keyword evidence="6" id="KW-0769">Symport</keyword>
<evidence type="ECO:0000256" key="9">
    <source>
        <dbReference type="SAM" id="Phobius"/>
    </source>
</evidence>
<dbReference type="Pfam" id="PF03812">
    <property type="entry name" value="KdgT"/>
    <property type="match status" value="1"/>
</dbReference>
<feature type="transmembrane region" description="Helical" evidence="9">
    <location>
        <begin position="12"/>
        <end position="29"/>
    </location>
</feature>
<feature type="transmembrane region" description="Helical" evidence="9">
    <location>
        <begin position="167"/>
        <end position="186"/>
    </location>
</feature>
<evidence type="ECO:0000256" key="1">
    <source>
        <dbReference type="ARBA" id="ARBA00006430"/>
    </source>
</evidence>
<organism evidence="10 11">
    <name type="scientific">Heyndrickxia coagulans</name>
    <name type="common">Weizmannia coagulans</name>
    <dbReference type="NCBI Taxonomy" id="1398"/>
    <lineage>
        <taxon>Bacteria</taxon>
        <taxon>Bacillati</taxon>
        <taxon>Bacillota</taxon>
        <taxon>Bacilli</taxon>
        <taxon>Bacillales</taxon>
        <taxon>Bacillaceae</taxon>
        <taxon>Heyndrickxia</taxon>
    </lineage>
</organism>
<gene>
    <name evidence="10" type="ORF">HMPREF3213_00571</name>
</gene>
<evidence type="ECO:0000256" key="7">
    <source>
        <dbReference type="ARBA" id="ARBA00022989"/>
    </source>
</evidence>
<evidence type="ECO:0000256" key="4">
    <source>
        <dbReference type="ARBA" id="ARBA00022597"/>
    </source>
</evidence>
<dbReference type="RefSeq" id="WP_061086474.1">
    <property type="nucleotide sequence ID" value="NZ_KQ955802.1"/>
</dbReference>
<dbReference type="GO" id="GO:0015649">
    <property type="term" value="F:2-keto-3-deoxygluconate:proton symporter activity"/>
    <property type="evidence" value="ECO:0007669"/>
    <property type="project" value="InterPro"/>
</dbReference>
<feature type="transmembrane region" description="Helical" evidence="9">
    <location>
        <begin position="105"/>
        <end position="128"/>
    </location>
</feature>
<evidence type="ECO:0000256" key="6">
    <source>
        <dbReference type="ARBA" id="ARBA00022847"/>
    </source>
</evidence>
<evidence type="ECO:0000256" key="8">
    <source>
        <dbReference type="ARBA" id="ARBA00023136"/>
    </source>
</evidence>
<dbReference type="EMBL" id="LRPN01000020">
    <property type="protein sequence ID" value="KWZ85138.1"/>
    <property type="molecule type" value="Genomic_DNA"/>
</dbReference>
<feature type="transmembrane region" description="Helical" evidence="9">
    <location>
        <begin position="41"/>
        <end position="61"/>
    </location>
</feature>
<evidence type="ECO:0000313" key="11">
    <source>
        <dbReference type="Proteomes" id="UP000070376"/>
    </source>
</evidence>
<sequence length="332" mass="34872">MKLKATIDRIPGGMMLIPLLIGAIIRTFFPQIFEMPEFKSSFTGGLLTGTSALLAAFYICLGSTIQFKSTGYILKKGVSLWIAKIGTAFLIALLIKHIFPDQNHLFLGLSALAIVAAFSDTNGGLYMALMGQFGKKAEDIAAYSIMSLESGPFFTMLILGVAGLASFPVLAFVFAILPLIIGMILGNSDEKMREFLSKGQDVMIPLFSLAIGSGINLTNVFKAGMSGVILGIGVVVVTGAILFLVDRITGGDGLAGIAASSTAGNAAAVPMAVAAVYSGYESIMATATLQITAAVIVTAVLTPLLTTWLSKRNDKKNAVNHVILGEQHAKEV</sequence>
<feature type="transmembrane region" description="Helical" evidence="9">
    <location>
        <begin position="227"/>
        <end position="245"/>
    </location>
</feature>
<keyword evidence="3" id="KW-1003">Cell membrane</keyword>
<keyword evidence="5 9" id="KW-0812">Transmembrane</keyword>
<evidence type="ECO:0000313" key="10">
    <source>
        <dbReference type="EMBL" id="KWZ85138.1"/>
    </source>
</evidence>
<keyword evidence="2" id="KW-0813">Transport</keyword>
<dbReference type="Proteomes" id="UP000070376">
    <property type="component" value="Unassembled WGS sequence"/>
</dbReference>
<proteinExistence type="inferred from homology"/>
<evidence type="ECO:0000256" key="2">
    <source>
        <dbReference type="ARBA" id="ARBA00022448"/>
    </source>
</evidence>
<feature type="transmembrane region" description="Helical" evidence="9">
    <location>
        <begin position="283"/>
        <end position="306"/>
    </location>
</feature>
<keyword evidence="4" id="KW-0762">Sugar transport</keyword>
<feature type="transmembrane region" description="Helical" evidence="9">
    <location>
        <begin position="257"/>
        <end position="277"/>
    </location>
</feature>
<protein>
    <submittedName>
        <fullName evidence="10">Putative 2-keto-3-deoxygluconate transporter</fullName>
    </submittedName>
</protein>
<comment type="similarity">
    <text evidence="1">Belongs to the KdgT transporter family.</text>
</comment>
<keyword evidence="7 9" id="KW-1133">Transmembrane helix</keyword>
<dbReference type="GO" id="GO:0016020">
    <property type="term" value="C:membrane"/>
    <property type="evidence" value="ECO:0007669"/>
    <property type="project" value="InterPro"/>
</dbReference>
<comment type="caution">
    <text evidence="10">The sequence shown here is derived from an EMBL/GenBank/DDBJ whole genome shotgun (WGS) entry which is preliminary data.</text>
</comment>
<feature type="transmembrane region" description="Helical" evidence="9">
    <location>
        <begin position="81"/>
        <end position="99"/>
    </location>
</feature>